<protein>
    <recommendedName>
        <fullName evidence="1">Reverse transcriptase zinc-binding domain-containing protein</fullName>
    </recommendedName>
</protein>
<evidence type="ECO:0000259" key="1">
    <source>
        <dbReference type="Pfam" id="PF13966"/>
    </source>
</evidence>
<name>A0A7N2KZU4_QUELO</name>
<dbReference type="Proteomes" id="UP000594261">
    <property type="component" value="Chromosome 2"/>
</dbReference>
<evidence type="ECO:0000313" key="2">
    <source>
        <dbReference type="EnsemblPlants" id="QL02p078700:mrna:CDS:1"/>
    </source>
</evidence>
<organism evidence="2 3">
    <name type="scientific">Quercus lobata</name>
    <name type="common">Valley oak</name>
    <dbReference type="NCBI Taxonomy" id="97700"/>
    <lineage>
        <taxon>Eukaryota</taxon>
        <taxon>Viridiplantae</taxon>
        <taxon>Streptophyta</taxon>
        <taxon>Embryophyta</taxon>
        <taxon>Tracheophyta</taxon>
        <taxon>Spermatophyta</taxon>
        <taxon>Magnoliopsida</taxon>
        <taxon>eudicotyledons</taxon>
        <taxon>Gunneridae</taxon>
        <taxon>Pentapetalae</taxon>
        <taxon>rosids</taxon>
        <taxon>fabids</taxon>
        <taxon>Fagales</taxon>
        <taxon>Fagaceae</taxon>
        <taxon>Quercus</taxon>
    </lineage>
</organism>
<accession>A0A7N2KZU4</accession>
<keyword evidence="3" id="KW-1185">Reference proteome</keyword>
<dbReference type="Gramene" id="QL02p078700:mrna">
    <property type="protein sequence ID" value="QL02p078700:mrna:CDS:1"/>
    <property type="gene ID" value="QL02p078700"/>
</dbReference>
<dbReference type="InParanoid" id="A0A7N2KZU4"/>
<dbReference type="AlphaFoldDB" id="A0A7N2KZU4"/>
<dbReference type="InterPro" id="IPR026960">
    <property type="entry name" value="RVT-Znf"/>
</dbReference>
<dbReference type="Pfam" id="PF13966">
    <property type="entry name" value="zf-RVT"/>
    <property type="match status" value="1"/>
</dbReference>
<feature type="domain" description="Reverse transcriptase zinc-binding" evidence="1">
    <location>
        <begin position="1"/>
        <end position="64"/>
    </location>
</feature>
<dbReference type="EnsemblPlants" id="QL02p078700:mrna">
    <property type="protein sequence ID" value="QL02p078700:mrna:CDS:1"/>
    <property type="gene ID" value="QL02p078700"/>
</dbReference>
<proteinExistence type="predicted"/>
<sequence length="312" mass="35470">MIWKVQVPAKIGNFVWRLCHDSLPTFLTLKNRKILVASSCPLCDEDEESFSHLLLFCPFARATWHGTPLAMHTSDLGDVSVQQWISQLLLKHKKLEQENMKYLQGIFTTLWAIWTHRNLVVHEGKQLNPLEVILTTQSLVCRYTEAFSCCSISFLRSHAQNKLDQIPPRPWQLIIKVVGARLKNLNRARYAYEAKTTQGDPILQRLSSCTNQAILVIIQGAMLEAAIKARDLGCKHVLFLSDSRRAVQVNNNKITPSWQEKGLMSDWSHLLAADFVYHSVFVPRIVISSVNSLAKLATKMAFTCCMVNQNLL</sequence>
<reference evidence="2" key="2">
    <citation type="submission" date="2021-01" db="UniProtKB">
        <authorList>
            <consortium name="EnsemblPlants"/>
        </authorList>
    </citation>
    <scope>IDENTIFICATION</scope>
</reference>
<reference evidence="3" key="1">
    <citation type="journal article" date="2016" name="G3 (Bethesda)">
        <title>First Draft Assembly and Annotation of the Genome of a California Endemic Oak Quercus lobata Nee (Fagaceae).</title>
        <authorList>
            <person name="Sork V.L."/>
            <person name="Fitz-Gibbon S.T."/>
            <person name="Puiu D."/>
            <person name="Crepeau M."/>
            <person name="Gugger P.F."/>
            <person name="Sherman R."/>
            <person name="Stevens K."/>
            <person name="Langley C.H."/>
            <person name="Pellegrini M."/>
            <person name="Salzberg S.L."/>
        </authorList>
    </citation>
    <scope>NUCLEOTIDE SEQUENCE [LARGE SCALE GENOMIC DNA]</scope>
    <source>
        <strain evidence="3">cv. SW786</strain>
    </source>
</reference>
<evidence type="ECO:0000313" key="3">
    <source>
        <dbReference type="Proteomes" id="UP000594261"/>
    </source>
</evidence>